<keyword evidence="3 6" id="KW-0812">Transmembrane</keyword>
<keyword evidence="2" id="KW-1003">Cell membrane</keyword>
<dbReference type="PANTHER" id="PTHR30086:SF19">
    <property type="entry name" value="THREONINE EFFLUX PROTEIN"/>
    <property type="match status" value="1"/>
</dbReference>
<dbReference type="EMBL" id="CAJHOF010000004">
    <property type="protein sequence ID" value="CAD7287753.1"/>
    <property type="molecule type" value="Genomic_DNA"/>
</dbReference>
<protein>
    <submittedName>
        <fullName evidence="7">Threonine efflux protein</fullName>
    </submittedName>
</protein>
<evidence type="ECO:0000313" key="7">
    <source>
        <dbReference type="EMBL" id="CAD7287753.1"/>
    </source>
</evidence>
<evidence type="ECO:0000256" key="1">
    <source>
        <dbReference type="ARBA" id="ARBA00004651"/>
    </source>
</evidence>
<reference evidence="7 8" key="1">
    <citation type="submission" date="2020-11" db="EMBL/GenBank/DDBJ databases">
        <authorList>
            <person name="Peeters C."/>
        </authorList>
    </citation>
    <scope>NUCLEOTIDE SEQUENCE [LARGE SCALE GENOMIC DNA]</scope>
    <source>
        <strain evidence="7 8">LMG 7974</strain>
    </source>
</reference>
<keyword evidence="8" id="KW-1185">Reference proteome</keyword>
<gene>
    <name evidence="7" type="primary">rhtC</name>
    <name evidence="7" type="ORF">LMG7974_00634</name>
</gene>
<evidence type="ECO:0000256" key="6">
    <source>
        <dbReference type="SAM" id="Phobius"/>
    </source>
</evidence>
<comment type="subcellular location">
    <subcellularLocation>
        <location evidence="1">Cell membrane</location>
        <topology evidence="1">Multi-pass membrane protein</topology>
    </subcellularLocation>
</comment>
<feature type="transmembrane region" description="Helical" evidence="6">
    <location>
        <begin position="146"/>
        <end position="168"/>
    </location>
</feature>
<feature type="transmembrane region" description="Helical" evidence="6">
    <location>
        <begin position="6"/>
        <end position="28"/>
    </location>
</feature>
<organism evidence="7 8">
    <name type="scientific">Campylobacter majalis</name>
    <dbReference type="NCBI Taxonomy" id="2790656"/>
    <lineage>
        <taxon>Bacteria</taxon>
        <taxon>Pseudomonadati</taxon>
        <taxon>Campylobacterota</taxon>
        <taxon>Epsilonproteobacteria</taxon>
        <taxon>Campylobacterales</taxon>
        <taxon>Campylobacteraceae</taxon>
        <taxon>Campylobacter</taxon>
    </lineage>
</organism>
<keyword evidence="5 6" id="KW-0472">Membrane</keyword>
<evidence type="ECO:0000256" key="2">
    <source>
        <dbReference type="ARBA" id="ARBA00022475"/>
    </source>
</evidence>
<evidence type="ECO:0000313" key="8">
    <source>
        <dbReference type="Proteomes" id="UP000789803"/>
    </source>
</evidence>
<proteinExistence type="predicted"/>
<feature type="transmembrane region" description="Helical" evidence="6">
    <location>
        <begin position="112"/>
        <end position="134"/>
    </location>
</feature>
<dbReference type="RefSeq" id="WP_229932450.1">
    <property type="nucleotide sequence ID" value="NZ_CAJHOF010000004.1"/>
</dbReference>
<evidence type="ECO:0000256" key="3">
    <source>
        <dbReference type="ARBA" id="ARBA00022692"/>
    </source>
</evidence>
<feature type="transmembrane region" description="Helical" evidence="6">
    <location>
        <begin position="188"/>
        <end position="208"/>
    </location>
</feature>
<dbReference type="Pfam" id="PF01810">
    <property type="entry name" value="LysE"/>
    <property type="match status" value="1"/>
</dbReference>
<keyword evidence="4 6" id="KW-1133">Transmembrane helix</keyword>
<dbReference type="PANTHER" id="PTHR30086">
    <property type="entry name" value="ARGININE EXPORTER PROTEIN ARGO"/>
    <property type="match status" value="1"/>
</dbReference>
<name>A0ABM8Q4P8_9BACT</name>
<feature type="transmembrane region" description="Helical" evidence="6">
    <location>
        <begin position="70"/>
        <end position="91"/>
    </location>
</feature>
<accession>A0ABM8Q4P8</accession>
<comment type="caution">
    <text evidence="7">The sequence shown here is derived from an EMBL/GenBank/DDBJ whole genome shotgun (WGS) entry which is preliminary data.</text>
</comment>
<evidence type="ECO:0000256" key="4">
    <source>
        <dbReference type="ARBA" id="ARBA00022989"/>
    </source>
</evidence>
<dbReference type="Proteomes" id="UP000789803">
    <property type="component" value="Unassembled WGS sequence"/>
</dbReference>
<feature type="transmembrane region" description="Helical" evidence="6">
    <location>
        <begin position="40"/>
        <end position="64"/>
    </location>
</feature>
<dbReference type="InterPro" id="IPR001123">
    <property type="entry name" value="LeuE-type"/>
</dbReference>
<evidence type="ECO:0000256" key="5">
    <source>
        <dbReference type="ARBA" id="ARBA00023136"/>
    </source>
</evidence>
<sequence>MEIYALLALMMTHFIALIVPGPDIFLILRTSLAHGFKQSVFACLGVGLGIVLWVFLTAFGLSTLFANFPFLRLVLMAFSFSYLFYLSFLLFKSAKAKATSEIDTSSDKNAGARHFFTLGFLTNLSNPKAILYFASIFSSFVDKAQSLMQVGILVAVISIQSVLCFILLGKIFSIKKAREAFLSRQNLLDGICSAIFGFFAIVILYEFLIEIFS</sequence>